<evidence type="ECO:0000313" key="7">
    <source>
        <dbReference type="EMBL" id="GEO43047.1"/>
    </source>
</evidence>
<dbReference type="InterPro" id="IPR017871">
    <property type="entry name" value="ABC_transporter-like_CS"/>
</dbReference>
<dbReference type="GO" id="GO:0015658">
    <property type="term" value="F:branched-chain amino acid transmembrane transporter activity"/>
    <property type="evidence" value="ECO:0007669"/>
    <property type="project" value="TreeGrafter"/>
</dbReference>
<dbReference type="AlphaFoldDB" id="A0A512E2W9"/>
<name>A0A512E2W9_9PROT</name>
<dbReference type="RefSeq" id="WP_044437589.1">
    <property type="nucleotide sequence ID" value="NZ_BJYZ01000060.1"/>
</dbReference>
<comment type="similarity">
    <text evidence="1">Belongs to the ABC transporter superfamily.</text>
</comment>
<evidence type="ECO:0000259" key="6">
    <source>
        <dbReference type="PROSITE" id="PS50893"/>
    </source>
</evidence>
<evidence type="ECO:0000256" key="3">
    <source>
        <dbReference type="ARBA" id="ARBA00022741"/>
    </source>
</evidence>
<evidence type="ECO:0000256" key="2">
    <source>
        <dbReference type="ARBA" id="ARBA00022448"/>
    </source>
</evidence>
<dbReference type="PROSITE" id="PS00211">
    <property type="entry name" value="ABC_TRANSPORTER_1"/>
    <property type="match status" value="1"/>
</dbReference>
<keyword evidence="2" id="KW-0813">Transport</keyword>
<dbReference type="GO" id="GO:0016887">
    <property type="term" value="F:ATP hydrolysis activity"/>
    <property type="evidence" value="ECO:0007669"/>
    <property type="project" value="InterPro"/>
</dbReference>
<evidence type="ECO:0000256" key="4">
    <source>
        <dbReference type="ARBA" id="ARBA00022840"/>
    </source>
</evidence>
<dbReference type="PANTHER" id="PTHR43820:SF4">
    <property type="entry name" value="HIGH-AFFINITY BRANCHED-CHAIN AMINO ACID TRANSPORT ATP-BINDING PROTEIN LIVF"/>
    <property type="match status" value="1"/>
</dbReference>
<evidence type="ECO:0000256" key="5">
    <source>
        <dbReference type="ARBA" id="ARBA00022970"/>
    </source>
</evidence>
<proteinExistence type="inferred from homology"/>
<dbReference type="GO" id="GO:0005524">
    <property type="term" value="F:ATP binding"/>
    <property type="evidence" value="ECO:0007669"/>
    <property type="project" value="UniProtKB-KW"/>
</dbReference>
<dbReference type="CDD" id="cd03224">
    <property type="entry name" value="ABC_TM1139_LivF_branched"/>
    <property type="match status" value="1"/>
</dbReference>
<dbReference type="SMART" id="SM00382">
    <property type="entry name" value="AAA"/>
    <property type="match status" value="1"/>
</dbReference>
<organism evidence="7 8">
    <name type="scientific">Skermanella aerolata</name>
    <dbReference type="NCBI Taxonomy" id="393310"/>
    <lineage>
        <taxon>Bacteria</taxon>
        <taxon>Pseudomonadati</taxon>
        <taxon>Pseudomonadota</taxon>
        <taxon>Alphaproteobacteria</taxon>
        <taxon>Rhodospirillales</taxon>
        <taxon>Azospirillaceae</taxon>
        <taxon>Skermanella</taxon>
    </lineage>
</organism>
<evidence type="ECO:0000256" key="1">
    <source>
        <dbReference type="ARBA" id="ARBA00005417"/>
    </source>
</evidence>
<dbReference type="InterPro" id="IPR052156">
    <property type="entry name" value="BCAA_Transport_ATP-bd_LivF"/>
</dbReference>
<dbReference type="PANTHER" id="PTHR43820">
    <property type="entry name" value="HIGH-AFFINITY BRANCHED-CHAIN AMINO ACID TRANSPORT ATP-BINDING PROTEIN LIVF"/>
    <property type="match status" value="1"/>
</dbReference>
<protein>
    <submittedName>
        <fullName evidence="7">ABC transporter ATP-binding protein</fullName>
    </submittedName>
</protein>
<dbReference type="Gene3D" id="3.40.50.300">
    <property type="entry name" value="P-loop containing nucleotide triphosphate hydrolases"/>
    <property type="match status" value="1"/>
</dbReference>
<dbReference type="SUPFAM" id="SSF52540">
    <property type="entry name" value="P-loop containing nucleoside triphosphate hydrolases"/>
    <property type="match status" value="1"/>
</dbReference>
<dbReference type="OrthoDB" id="9775250at2"/>
<dbReference type="InterPro" id="IPR003439">
    <property type="entry name" value="ABC_transporter-like_ATP-bd"/>
</dbReference>
<gene>
    <name evidence="7" type="ORF">SAE02_71950</name>
</gene>
<keyword evidence="8" id="KW-1185">Reference proteome</keyword>
<dbReference type="InterPro" id="IPR027417">
    <property type="entry name" value="P-loop_NTPase"/>
</dbReference>
<feature type="domain" description="ABC transporter" evidence="6">
    <location>
        <begin position="2"/>
        <end position="232"/>
    </location>
</feature>
<dbReference type="InterPro" id="IPR003593">
    <property type="entry name" value="AAA+_ATPase"/>
</dbReference>
<keyword evidence="5" id="KW-0029">Amino-acid transport</keyword>
<evidence type="ECO:0000313" key="8">
    <source>
        <dbReference type="Proteomes" id="UP000321523"/>
    </source>
</evidence>
<dbReference type="GO" id="GO:0015807">
    <property type="term" value="P:L-amino acid transport"/>
    <property type="evidence" value="ECO:0007669"/>
    <property type="project" value="TreeGrafter"/>
</dbReference>
<sequence>MLRIDNLSAGYDRLEVLHAVSFSVERDAPTVMLGANGAGKTTLCRVITGLIPARDGGIFLDGANITRLDPSDRVKRGVALVPEGRQVFPDMTVRENLRLGAYVHGEPGPAEFDAVFAMFPILAERQNQRAGLLSGGEQQMLALARALMSRPRLLLLDEPSQGLAPKAVALVAETVNRIAAMGVAILLVEQNLILAEAVARHVVVLETGTCVADGSASEMLVSGAVEDSYLGKKRRH</sequence>
<keyword evidence="3" id="KW-0547">Nucleotide-binding</keyword>
<dbReference type="PROSITE" id="PS50893">
    <property type="entry name" value="ABC_TRANSPORTER_2"/>
    <property type="match status" value="1"/>
</dbReference>
<dbReference type="Pfam" id="PF00005">
    <property type="entry name" value="ABC_tran"/>
    <property type="match status" value="1"/>
</dbReference>
<reference evidence="7 8" key="1">
    <citation type="submission" date="2019-07" db="EMBL/GenBank/DDBJ databases">
        <title>Whole genome shotgun sequence of Skermanella aerolata NBRC 106429.</title>
        <authorList>
            <person name="Hosoyama A."/>
            <person name="Uohara A."/>
            <person name="Ohji S."/>
            <person name="Ichikawa N."/>
        </authorList>
    </citation>
    <scope>NUCLEOTIDE SEQUENCE [LARGE SCALE GENOMIC DNA]</scope>
    <source>
        <strain evidence="7 8">NBRC 106429</strain>
    </source>
</reference>
<accession>A0A512E2W9</accession>
<comment type="caution">
    <text evidence="7">The sequence shown here is derived from an EMBL/GenBank/DDBJ whole genome shotgun (WGS) entry which is preliminary data.</text>
</comment>
<dbReference type="Proteomes" id="UP000321523">
    <property type="component" value="Unassembled WGS sequence"/>
</dbReference>
<dbReference type="EMBL" id="BJYZ01000060">
    <property type="protein sequence ID" value="GEO43047.1"/>
    <property type="molecule type" value="Genomic_DNA"/>
</dbReference>
<keyword evidence="4 7" id="KW-0067">ATP-binding</keyword>